<dbReference type="PANTHER" id="PTHR12243:SF69">
    <property type="entry name" value="SI:CH73-59F11.3"/>
    <property type="match status" value="1"/>
</dbReference>
<dbReference type="PANTHER" id="PTHR12243">
    <property type="entry name" value="MADF DOMAIN TRANSCRIPTION FACTOR"/>
    <property type="match status" value="1"/>
</dbReference>
<evidence type="ECO:0000256" key="1">
    <source>
        <dbReference type="SAM" id="MobiDB-lite"/>
    </source>
</evidence>
<dbReference type="GO" id="GO:0005667">
    <property type="term" value="C:transcription regulator complex"/>
    <property type="evidence" value="ECO:0007669"/>
    <property type="project" value="TreeGrafter"/>
</dbReference>
<keyword evidence="4" id="KW-1185">Reference proteome</keyword>
<dbReference type="EnsemblMetazoa" id="AMIN003561-RA">
    <property type="protein sequence ID" value="AMIN003561-PA"/>
    <property type="gene ID" value="AMIN003561"/>
</dbReference>
<proteinExistence type="predicted"/>
<reference evidence="4" key="1">
    <citation type="submission" date="2013-03" db="EMBL/GenBank/DDBJ databases">
        <title>The Genome Sequence of Anopheles minimus MINIMUS1.</title>
        <authorList>
            <consortium name="The Broad Institute Genomics Platform"/>
            <person name="Neafsey D.E."/>
            <person name="Walton C."/>
            <person name="Walker B."/>
            <person name="Young S.K."/>
            <person name="Zeng Q."/>
            <person name="Gargeya S."/>
            <person name="Fitzgerald M."/>
            <person name="Haas B."/>
            <person name="Abouelleil A."/>
            <person name="Allen A.W."/>
            <person name="Alvarado L."/>
            <person name="Arachchi H.M."/>
            <person name="Berlin A.M."/>
            <person name="Chapman S.B."/>
            <person name="Gainer-Dewar J."/>
            <person name="Goldberg J."/>
            <person name="Griggs A."/>
            <person name="Gujja S."/>
            <person name="Hansen M."/>
            <person name="Howarth C."/>
            <person name="Imamovic A."/>
            <person name="Ireland A."/>
            <person name="Larimer J."/>
            <person name="McCowan C."/>
            <person name="Murphy C."/>
            <person name="Pearson M."/>
            <person name="Poon T.W."/>
            <person name="Priest M."/>
            <person name="Roberts A."/>
            <person name="Saif S."/>
            <person name="Shea T."/>
            <person name="Sisk P."/>
            <person name="Sykes S."/>
            <person name="Wortman J."/>
            <person name="Nusbaum C."/>
            <person name="Birren B."/>
        </authorList>
    </citation>
    <scope>NUCLEOTIDE SEQUENCE [LARGE SCALE GENOMIC DNA]</scope>
    <source>
        <strain evidence="4">MINIMUS1</strain>
    </source>
</reference>
<feature type="domain" description="MADF" evidence="2">
    <location>
        <begin position="10"/>
        <end position="91"/>
    </location>
</feature>
<dbReference type="Proteomes" id="UP000075920">
    <property type="component" value="Unassembled WGS sequence"/>
</dbReference>
<protein>
    <submittedName>
        <fullName evidence="3">MADF domain-containing protein</fullName>
    </submittedName>
</protein>
<dbReference type="PROSITE" id="PS51029">
    <property type="entry name" value="MADF"/>
    <property type="match status" value="1"/>
</dbReference>
<organism evidence="3 4">
    <name type="scientific">Anopheles minimus</name>
    <dbReference type="NCBI Taxonomy" id="112268"/>
    <lineage>
        <taxon>Eukaryota</taxon>
        <taxon>Metazoa</taxon>
        <taxon>Ecdysozoa</taxon>
        <taxon>Arthropoda</taxon>
        <taxon>Hexapoda</taxon>
        <taxon>Insecta</taxon>
        <taxon>Pterygota</taxon>
        <taxon>Neoptera</taxon>
        <taxon>Endopterygota</taxon>
        <taxon>Diptera</taxon>
        <taxon>Nematocera</taxon>
        <taxon>Culicoidea</taxon>
        <taxon>Culicidae</taxon>
        <taxon>Anophelinae</taxon>
        <taxon>Anopheles</taxon>
    </lineage>
</organism>
<sequence>MQNTAYSDAKLIELVKRQPAVWCKLDSLYHNRIADKTIWKEISDLLESDVNFLKKRWHTLRGQYRRETRTYGRNSKWKHFKRMRFIDFSAEPKPSPACTENEDEDDPIHIEPPQPEPLAPQNIPSIPMKEEPCDWSSSSSESPKGEKTAPKVMVDVSNESNYYFALSLIGILNAIPKECGLSARIAVLNALKDFQPVHTANV</sequence>
<dbReference type="VEuPathDB" id="VectorBase:AMIN003561"/>
<dbReference type="InterPro" id="IPR006578">
    <property type="entry name" value="MADF-dom"/>
</dbReference>
<dbReference type="SMART" id="SM00595">
    <property type="entry name" value="MADF"/>
    <property type="match status" value="1"/>
</dbReference>
<dbReference type="STRING" id="112268.A0A182VZQ6"/>
<evidence type="ECO:0000259" key="2">
    <source>
        <dbReference type="PROSITE" id="PS51029"/>
    </source>
</evidence>
<name>A0A182VZQ6_9DIPT</name>
<reference evidence="3" key="2">
    <citation type="submission" date="2020-05" db="UniProtKB">
        <authorList>
            <consortium name="EnsemblMetazoa"/>
        </authorList>
    </citation>
    <scope>IDENTIFICATION</scope>
    <source>
        <strain evidence="3">MINIMUS1</strain>
    </source>
</reference>
<dbReference type="Pfam" id="PF10545">
    <property type="entry name" value="MADF_DNA_bdg"/>
    <property type="match status" value="1"/>
</dbReference>
<evidence type="ECO:0000313" key="3">
    <source>
        <dbReference type="EnsemblMetazoa" id="AMIN003561-PA"/>
    </source>
</evidence>
<feature type="region of interest" description="Disordered" evidence="1">
    <location>
        <begin position="91"/>
        <end position="150"/>
    </location>
</feature>
<dbReference type="AlphaFoldDB" id="A0A182VZQ6"/>
<dbReference type="GO" id="GO:0006357">
    <property type="term" value="P:regulation of transcription by RNA polymerase II"/>
    <property type="evidence" value="ECO:0007669"/>
    <property type="project" value="TreeGrafter"/>
</dbReference>
<dbReference type="InterPro" id="IPR039353">
    <property type="entry name" value="TF_Adf1"/>
</dbReference>
<accession>A0A182VZQ6</accession>
<dbReference type="GO" id="GO:0005634">
    <property type="term" value="C:nucleus"/>
    <property type="evidence" value="ECO:0007669"/>
    <property type="project" value="TreeGrafter"/>
</dbReference>
<evidence type="ECO:0000313" key="4">
    <source>
        <dbReference type="Proteomes" id="UP000075920"/>
    </source>
</evidence>